<sequence>MFTKTTHCFFIASVLILSGACKKNAGSDDGKPTQYIYVLGTSGDSLICWKNGEARHLYSQSTMAHVFGSPSLFVANNDVFISGNKPHRNPRITSTPVYWRNDAAIVLPDSTGDATTTSIYVSGNDVYVAGTSWYFGDTSRVPYTTPTAGYPRAGNVATLWKNGVPVSLPGYYYVGLTGGGQYGVSAYHDYVSSLYVTGNDVYVAGGSRIWGHNAYYWKNGIPVDLTKGLVYLDHNGRHCYPVTTSIAALNNDVYVTGFKTTAGSLMPTALFWKNSVPAYLTTDSISGSEANAVYVSGSDVHIAGWQNINGYSRAMHWKNGVATPLTTGMVSSVAKAIFVTGDDVYIAGYQWIAGEKLIAAYWKNGKEVKLTNGGSNAMATSIFVQ</sequence>
<dbReference type="OrthoDB" id="708305at2"/>
<gene>
    <name evidence="1" type="ORF">A4R26_14090</name>
</gene>
<proteinExistence type="predicted"/>
<protein>
    <submittedName>
        <fullName evidence="1">Uncharacterized protein</fullName>
    </submittedName>
</protein>
<dbReference type="STRING" id="550983.A4R26_14090"/>
<dbReference type="EMBL" id="LWBP01000056">
    <property type="protein sequence ID" value="OQP66214.1"/>
    <property type="molecule type" value="Genomic_DNA"/>
</dbReference>
<keyword evidence="2" id="KW-1185">Reference proteome</keyword>
<evidence type="ECO:0000313" key="1">
    <source>
        <dbReference type="EMBL" id="OQP66214.1"/>
    </source>
</evidence>
<comment type="caution">
    <text evidence="1">The sequence shown here is derived from an EMBL/GenBank/DDBJ whole genome shotgun (WGS) entry which is preliminary data.</text>
</comment>
<dbReference type="RefSeq" id="WP_081162986.1">
    <property type="nucleotide sequence ID" value="NZ_LWBP01000056.1"/>
</dbReference>
<name>A0A1V9G6P6_9BACT</name>
<organism evidence="1 2">
    <name type="scientific">Niastella populi</name>
    <dbReference type="NCBI Taxonomy" id="550983"/>
    <lineage>
        <taxon>Bacteria</taxon>
        <taxon>Pseudomonadati</taxon>
        <taxon>Bacteroidota</taxon>
        <taxon>Chitinophagia</taxon>
        <taxon>Chitinophagales</taxon>
        <taxon>Chitinophagaceae</taxon>
        <taxon>Niastella</taxon>
    </lineage>
</organism>
<dbReference type="Proteomes" id="UP000192276">
    <property type="component" value="Unassembled WGS sequence"/>
</dbReference>
<dbReference type="AlphaFoldDB" id="A0A1V9G6P6"/>
<evidence type="ECO:0000313" key="2">
    <source>
        <dbReference type="Proteomes" id="UP000192276"/>
    </source>
</evidence>
<dbReference type="PROSITE" id="PS51257">
    <property type="entry name" value="PROKAR_LIPOPROTEIN"/>
    <property type="match status" value="1"/>
</dbReference>
<accession>A0A1V9G6P6</accession>
<reference evidence="2" key="1">
    <citation type="submission" date="2016-04" db="EMBL/GenBank/DDBJ databases">
        <authorList>
            <person name="Chen L."/>
            <person name="Zhuang W."/>
            <person name="Wang G."/>
        </authorList>
    </citation>
    <scope>NUCLEOTIDE SEQUENCE [LARGE SCALE GENOMIC DNA]</scope>
    <source>
        <strain evidence="2">208</strain>
    </source>
</reference>